<dbReference type="InterPro" id="IPR032710">
    <property type="entry name" value="NTF2-like_dom_sf"/>
</dbReference>
<dbReference type="SUPFAM" id="SSF54427">
    <property type="entry name" value="NTF2-like"/>
    <property type="match status" value="1"/>
</dbReference>
<sequence>MTNKEKAISFLTLAGTGMVQEAYEAYVSPDFIHHNQYFAGDRESLKVAMEEAHQNSPNTGIEIKKVYEDGLTVITHSHVVKTDMEIAVLHIFRFEEGKIVELWDLGQVMDANSPNENGAF</sequence>
<evidence type="ECO:0000313" key="3">
    <source>
        <dbReference type="Proteomes" id="UP001595616"/>
    </source>
</evidence>
<reference evidence="3" key="1">
    <citation type="journal article" date="2019" name="Int. J. Syst. Evol. Microbiol.">
        <title>The Global Catalogue of Microorganisms (GCM) 10K type strain sequencing project: providing services to taxonomists for standard genome sequencing and annotation.</title>
        <authorList>
            <consortium name="The Broad Institute Genomics Platform"/>
            <consortium name="The Broad Institute Genome Sequencing Center for Infectious Disease"/>
            <person name="Wu L."/>
            <person name="Ma J."/>
        </authorList>
    </citation>
    <scope>NUCLEOTIDE SEQUENCE [LARGE SCALE GENOMIC DNA]</scope>
    <source>
        <strain evidence="3">CECT 7956</strain>
    </source>
</reference>
<dbReference type="EMBL" id="JBHRYQ010000001">
    <property type="protein sequence ID" value="MFC3809222.1"/>
    <property type="molecule type" value="Genomic_DNA"/>
</dbReference>
<dbReference type="InterPro" id="IPR037401">
    <property type="entry name" value="SnoaL-like"/>
</dbReference>
<dbReference type="Pfam" id="PF12680">
    <property type="entry name" value="SnoaL_2"/>
    <property type="match status" value="1"/>
</dbReference>
<accession>A0ABV7YQU1</accession>
<comment type="caution">
    <text evidence="2">The sequence shown here is derived from an EMBL/GenBank/DDBJ whole genome shotgun (WGS) entry which is preliminary data.</text>
</comment>
<dbReference type="Proteomes" id="UP001595616">
    <property type="component" value="Unassembled WGS sequence"/>
</dbReference>
<dbReference type="RefSeq" id="WP_379833992.1">
    <property type="nucleotide sequence ID" value="NZ_JBHRYQ010000001.1"/>
</dbReference>
<gene>
    <name evidence="2" type="ORF">ACFOOI_01030</name>
</gene>
<proteinExistence type="predicted"/>
<name>A0ABV7YQU1_9BACT</name>
<evidence type="ECO:0000313" key="2">
    <source>
        <dbReference type="EMBL" id="MFC3809222.1"/>
    </source>
</evidence>
<dbReference type="Gene3D" id="3.10.450.50">
    <property type="match status" value="1"/>
</dbReference>
<keyword evidence="3" id="KW-1185">Reference proteome</keyword>
<feature type="domain" description="SnoaL-like" evidence="1">
    <location>
        <begin position="21"/>
        <end position="101"/>
    </location>
</feature>
<protein>
    <submittedName>
        <fullName evidence="2">Nuclear transport factor 2 family protein</fullName>
    </submittedName>
</protein>
<organism evidence="2 3">
    <name type="scientific">Lacihabitans lacunae</name>
    <dbReference type="NCBI Taxonomy" id="1028214"/>
    <lineage>
        <taxon>Bacteria</taxon>
        <taxon>Pseudomonadati</taxon>
        <taxon>Bacteroidota</taxon>
        <taxon>Cytophagia</taxon>
        <taxon>Cytophagales</taxon>
        <taxon>Leadbetterellaceae</taxon>
        <taxon>Lacihabitans</taxon>
    </lineage>
</organism>
<evidence type="ECO:0000259" key="1">
    <source>
        <dbReference type="Pfam" id="PF12680"/>
    </source>
</evidence>